<evidence type="ECO:0000256" key="1">
    <source>
        <dbReference type="SAM" id="MobiDB-lite"/>
    </source>
</evidence>
<evidence type="ECO:0000313" key="3">
    <source>
        <dbReference type="Proteomes" id="UP001652700"/>
    </source>
</evidence>
<sequence>MNTKKIDMHRPLTQRELEAELQLRLEEIWQDESDNNSDKSESGSETEDVVLEAFSPSESEFEPPSENDSDSDHDLPSTSKKRKRSSKKSNGLKKHFTSVFPGKESNGSKIDKEKTCPVQKTPPNEEESLEIAAKEKQTKRKEETEDDVLEEFSPSESEFEPSSENDSDSDHDLPSTSKKRKRSSKKSNGLEKEFTSVFPRKDNNYSKIDKEKKCPAQQTPPKEEESPDIAAKEKQTRLPSSLKGKNGHRWSSQPKAATKTPKRNFVHFVQGPTDKFWNMFVEQF</sequence>
<feature type="compositionally biased region" description="Basic residues" evidence="1">
    <location>
        <begin position="79"/>
        <end position="96"/>
    </location>
</feature>
<dbReference type="RefSeq" id="XP_050515165.1">
    <property type="nucleotide sequence ID" value="XM_050659208.1"/>
</dbReference>
<dbReference type="GeneID" id="126890337"/>
<evidence type="ECO:0000313" key="2">
    <source>
        <dbReference type="EnsemblMetazoa" id="XP_050515165.1"/>
    </source>
</evidence>
<accession>A0ABM5KYA3</accession>
<keyword evidence="3" id="KW-1185">Reference proteome</keyword>
<proteinExistence type="predicted"/>
<feature type="compositionally biased region" description="Acidic residues" evidence="1">
    <location>
        <begin position="59"/>
        <end position="69"/>
    </location>
</feature>
<feature type="compositionally biased region" description="Acidic residues" evidence="1">
    <location>
        <begin position="157"/>
        <end position="167"/>
    </location>
</feature>
<feature type="region of interest" description="Disordered" evidence="1">
    <location>
        <begin position="28"/>
        <end position="264"/>
    </location>
</feature>
<protein>
    <submittedName>
        <fullName evidence="2">Uncharacterized protein</fullName>
    </submittedName>
</protein>
<dbReference type="EnsemblMetazoa" id="XM_050659208.1">
    <property type="protein sequence ID" value="XP_050515165.1"/>
    <property type="gene ID" value="LOC126890337"/>
</dbReference>
<name>A0ABM5KYA3_DIAVI</name>
<feature type="compositionally biased region" description="Basic and acidic residues" evidence="1">
    <location>
        <begin position="188"/>
        <end position="214"/>
    </location>
</feature>
<organism evidence="2 3">
    <name type="scientific">Diabrotica virgifera virgifera</name>
    <name type="common">western corn rootworm</name>
    <dbReference type="NCBI Taxonomy" id="50390"/>
    <lineage>
        <taxon>Eukaryota</taxon>
        <taxon>Metazoa</taxon>
        <taxon>Ecdysozoa</taxon>
        <taxon>Arthropoda</taxon>
        <taxon>Hexapoda</taxon>
        <taxon>Insecta</taxon>
        <taxon>Pterygota</taxon>
        <taxon>Neoptera</taxon>
        <taxon>Endopterygota</taxon>
        <taxon>Coleoptera</taxon>
        <taxon>Polyphaga</taxon>
        <taxon>Cucujiformia</taxon>
        <taxon>Chrysomeloidea</taxon>
        <taxon>Chrysomelidae</taxon>
        <taxon>Galerucinae</taxon>
        <taxon>Diabroticina</taxon>
        <taxon>Diabroticites</taxon>
        <taxon>Diabrotica</taxon>
    </lineage>
</organism>
<feature type="compositionally biased region" description="Basic and acidic residues" evidence="1">
    <location>
        <begin position="132"/>
        <end position="143"/>
    </location>
</feature>
<reference evidence="2" key="1">
    <citation type="submission" date="2025-05" db="UniProtKB">
        <authorList>
            <consortium name="EnsemblMetazoa"/>
        </authorList>
    </citation>
    <scope>IDENTIFICATION</scope>
</reference>
<dbReference type="Proteomes" id="UP001652700">
    <property type="component" value="Unplaced"/>
</dbReference>